<dbReference type="Proteomes" id="UP000030645">
    <property type="component" value="Unassembled WGS sequence"/>
</dbReference>
<dbReference type="InterPro" id="IPR044820">
    <property type="entry name" value="AGD14-like"/>
</dbReference>
<name>W9SN53_9ROSA</name>
<dbReference type="AlphaFoldDB" id="W9SN53"/>
<dbReference type="InterPro" id="IPR038508">
    <property type="entry name" value="ArfGAP_dom_sf"/>
</dbReference>
<dbReference type="PANTHER" id="PTHR46085:SF4">
    <property type="entry name" value="ADP-RIBOSYLATION FACTOR GTPASE-ACTIVATING PROTEIN AGD14-RELATED"/>
    <property type="match status" value="1"/>
</dbReference>
<keyword evidence="4" id="KW-1185">Reference proteome</keyword>
<evidence type="ECO:0000313" key="4">
    <source>
        <dbReference type="Proteomes" id="UP000030645"/>
    </source>
</evidence>
<organism evidence="3 4">
    <name type="scientific">Morus notabilis</name>
    <dbReference type="NCBI Taxonomy" id="981085"/>
    <lineage>
        <taxon>Eukaryota</taxon>
        <taxon>Viridiplantae</taxon>
        <taxon>Streptophyta</taxon>
        <taxon>Embryophyta</taxon>
        <taxon>Tracheophyta</taxon>
        <taxon>Spermatophyta</taxon>
        <taxon>Magnoliopsida</taxon>
        <taxon>eudicotyledons</taxon>
        <taxon>Gunneridae</taxon>
        <taxon>Pentapetalae</taxon>
        <taxon>rosids</taxon>
        <taxon>fabids</taxon>
        <taxon>Rosales</taxon>
        <taxon>Moraceae</taxon>
        <taxon>Moreae</taxon>
        <taxon>Morus</taxon>
    </lineage>
</organism>
<dbReference type="STRING" id="981085.W9SN53"/>
<keyword evidence="1" id="KW-0862">Zinc</keyword>
<evidence type="ECO:0000256" key="1">
    <source>
        <dbReference type="PROSITE-ProRule" id="PRU00288"/>
    </source>
</evidence>
<keyword evidence="1" id="KW-0863">Zinc-finger</keyword>
<feature type="domain" description="Arf-GAP" evidence="2">
    <location>
        <begin position="11"/>
        <end position="81"/>
    </location>
</feature>
<keyword evidence="1" id="KW-0479">Metal-binding</keyword>
<accession>W9SN53</accession>
<evidence type="ECO:0000313" key="3">
    <source>
        <dbReference type="EMBL" id="EXC69639.1"/>
    </source>
</evidence>
<dbReference type="SUPFAM" id="SSF57863">
    <property type="entry name" value="ArfGap/RecO-like zinc finger"/>
    <property type="match status" value="1"/>
</dbReference>
<dbReference type="Gene3D" id="1.10.220.150">
    <property type="entry name" value="Arf GTPase activating protein"/>
    <property type="match status" value="1"/>
</dbReference>
<dbReference type="Pfam" id="PF01412">
    <property type="entry name" value="ArfGap"/>
    <property type="match status" value="1"/>
</dbReference>
<dbReference type="EMBL" id="KE646413">
    <property type="protein sequence ID" value="EXC69639.1"/>
    <property type="molecule type" value="Genomic_DNA"/>
</dbReference>
<dbReference type="InterPro" id="IPR037278">
    <property type="entry name" value="ARFGAP/RecO"/>
</dbReference>
<dbReference type="PANTHER" id="PTHR46085">
    <property type="entry name" value="ARFGAP/RECO-RELATED"/>
    <property type="match status" value="1"/>
</dbReference>
<dbReference type="PROSITE" id="PS50115">
    <property type="entry name" value="ARFGAP"/>
    <property type="match status" value="1"/>
</dbReference>
<dbReference type="GO" id="GO:0008270">
    <property type="term" value="F:zinc ion binding"/>
    <property type="evidence" value="ECO:0007669"/>
    <property type="project" value="UniProtKB-KW"/>
</dbReference>
<proteinExistence type="predicted"/>
<dbReference type="GO" id="GO:0005096">
    <property type="term" value="F:GTPase activator activity"/>
    <property type="evidence" value="ECO:0007669"/>
    <property type="project" value="InterPro"/>
</dbReference>
<dbReference type="eggNOG" id="KOG0702">
    <property type="taxonomic scope" value="Eukaryota"/>
</dbReference>
<evidence type="ECO:0000259" key="2">
    <source>
        <dbReference type="PROSITE" id="PS50115"/>
    </source>
</evidence>
<dbReference type="InterPro" id="IPR001164">
    <property type="entry name" value="ArfGAP_dom"/>
</dbReference>
<sequence>MGSRKEEERNEKIIRGLMKLPPNRRCINCNSLGPQYVCTNFWSFVCMTCSGIHTRVPSQQERAMSKSCTASYFIGIAYSQQSRRTRFVEPTHTSRMPHIQYSQINTSKPGKVNFGFQKDNNFLFTQCSTYISNAIDHC</sequence>
<gene>
    <name evidence="3" type="ORF">L484_000179</name>
</gene>
<reference evidence="4" key="1">
    <citation type="submission" date="2013-01" db="EMBL/GenBank/DDBJ databases">
        <title>Draft Genome Sequence of a Mulberry Tree, Morus notabilis C.K. Schneid.</title>
        <authorList>
            <person name="He N."/>
            <person name="Zhao S."/>
        </authorList>
    </citation>
    <scope>NUCLEOTIDE SEQUENCE</scope>
</reference>
<protein>
    <submittedName>
        <fullName evidence="3">Putative ADP-ribosylation factor GTPase-activating protein AGD14</fullName>
    </submittedName>
</protein>